<comment type="caution">
    <text evidence="2">The sequence shown here is derived from an EMBL/GenBank/DDBJ whole genome shotgun (WGS) entry which is preliminary data.</text>
</comment>
<name>A0ABU2ZGZ6_9SPHN</name>
<gene>
    <name evidence="2" type="ORF">RM533_06720</name>
</gene>
<dbReference type="EMBL" id="JAVRHS010000004">
    <property type="protein sequence ID" value="MDT0575874.1"/>
    <property type="molecule type" value="Genomic_DNA"/>
</dbReference>
<dbReference type="RefSeq" id="WP_311340456.1">
    <property type="nucleotide sequence ID" value="NZ_JAVRHS010000004.1"/>
</dbReference>
<sequence>MTAEEQRPDLANTAAGIAPTGPGLTMRVVQWDASGGAMHEAGKLTWRIV</sequence>
<accession>A0ABU2ZGZ6</accession>
<dbReference type="Proteomes" id="UP001259803">
    <property type="component" value="Unassembled WGS sequence"/>
</dbReference>
<reference evidence="2 3" key="1">
    <citation type="submission" date="2023-09" db="EMBL/GenBank/DDBJ databases">
        <authorList>
            <person name="Rey-Velasco X."/>
        </authorList>
    </citation>
    <scope>NUCLEOTIDE SEQUENCE [LARGE SCALE GENOMIC DNA]</scope>
    <source>
        <strain evidence="2 3">F390</strain>
    </source>
</reference>
<evidence type="ECO:0000313" key="2">
    <source>
        <dbReference type="EMBL" id="MDT0575874.1"/>
    </source>
</evidence>
<evidence type="ECO:0000313" key="3">
    <source>
        <dbReference type="Proteomes" id="UP001259803"/>
    </source>
</evidence>
<organism evidence="2 3">
    <name type="scientific">Croceicoccus esteveae</name>
    <dbReference type="NCBI Taxonomy" id="3075597"/>
    <lineage>
        <taxon>Bacteria</taxon>
        <taxon>Pseudomonadati</taxon>
        <taxon>Pseudomonadota</taxon>
        <taxon>Alphaproteobacteria</taxon>
        <taxon>Sphingomonadales</taxon>
        <taxon>Erythrobacteraceae</taxon>
        <taxon>Croceicoccus</taxon>
    </lineage>
</organism>
<evidence type="ECO:0000256" key="1">
    <source>
        <dbReference type="SAM" id="MobiDB-lite"/>
    </source>
</evidence>
<feature type="region of interest" description="Disordered" evidence="1">
    <location>
        <begin position="1"/>
        <end position="22"/>
    </location>
</feature>
<protein>
    <submittedName>
        <fullName evidence="2">Uncharacterized protein</fullName>
    </submittedName>
</protein>
<proteinExistence type="predicted"/>
<keyword evidence="3" id="KW-1185">Reference proteome</keyword>